<keyword evidence="3" id="KW-0285">Flavoprotein</keyword>
<gene>
    <name evidence="11" type="ORF">MVES_001911</name>
</gene>
<organism evidence="11 12">
    <name type="scientific">Malassezia vespertilionis</name>
    <dbReference type="NCBI Taxonomy" id="2020962"/>
    <lineage>
        <taxon>Eukaryota</taxon>
        <taxon>Fungi</taxon>
        <taxon>Dikarya</taxon>
        <taxon>Basidiomycota</taxon>
        <taxon>Ustilaginomycotina</taxon>
        <taxon>Malasseziomycetes</taxon>
        <taxon>Malasseziales</taxon>
        <taxon>Malasseziaceae</taxon>
        <taxon>Malassezia</taxon>
    </lineage>
</organism>
<sequence length="628" mass="67854">MKLVTSGWVLFAVTVGLASNAVAHTHQFTEHVHERRAGSSITRNGNKLSNQNYDYVIIGGGTAGLALAGRLSDDNSVSVAVIEAGESGYDDNDKFVVPSANLYNSAVGTQYDWQYKTSKQNFLNGRRPSWPRGKVLGGSSAINGLYYVRHSSREQNIWADLAGSGGSDNWSWDNILNAMKKSEDFHGASAKVTNSAHIEWDDGSHGHNGPVGTTWPAVTHKPIGAFIEAAGNAGISQRKDAYGGKNWGTYVALSTIKHSDWTRSFSRTAYLDPISSRSNLHVLTGHTVTKINFDQSNSKSVRATSVNYSAGGNQQTHTVHANKEVILSAGTINDPQILQLSGIGDSGLLNQHNIDVVVNLPGVGQNLQDHLSAGMSFSPTERKLAGPAEITGDRKKDSYVNSAVSYVQFDNLFKDGNGVISKIQGEIDGIVNNANVPNQVKNGMRKTYDAIVNQIYPSHVAPVEILGNVMFGKINIQAALQHPLSRGSVKINSNNPFDAPTIDAGYLSQNQDLVSLRQAFKLIRKIAQQEPLKSMIAQEDSPGQNVQSNEQWEDWIRQNAGTEYHPSATCSMLPRSQGGVVGSDLKVHGTSNLRVVDASIPPISFSAHLMSITYGIAEIGAEIIKRDN</sequence>
<dbReference type="AlphaFoldDB" id="A0A2N1JC25"/>
<dbReference type="PIRSF" id="PIRSF000137">
    <property type="entry name" value="Alcohol_oxidase"/>
    <property type="match status" value="1"/>
</dbReference>
<proteinExistence type="inferred from homology"/>
<feature type="binding site" evidence="7">
    <location>
        <position position="288"/>
    </location>
    <ligand>
        <name>FAD</name>
        <dbReference type="ChEBI" id="CHEBI:57692"/>
    </ligand>
</feature>
<dbReference type="GO" id="GO:0050660">
    <property type="term" value="F:flavin adenine dinucleotide binding"/>
    <property type="evidence" value="ECO:0007669"/>
    <property type="project" value="InterPro"/>
</dbReference>
<dbReference type="Pfam" id="PF00732">
    <property type="entry name" value="GMC_oxred_N"/>
    <property type="match status" value="1"/>
</dbReference>
<feature type="signal peptide" evidence="8">
    <location>
        <begin position="1"/>
        <end position="18"/>
    </location>
</feature>
<feature type="binding site" evidence="7">
    <location>
        <position position="135"/>
    </location>
    <ligand>
        <name>FAD</name>
        <dbReference type="ChEBI" id="CHEBI:57692"/>
    </ligand>
</feature>
<dbReference type="GO" id="GO:0016614">
    <property type="term" value="F:oxidoreductase activity, acting on CH-OH group of donors"/>
    <property type="evidence" value="ECO:0007669"/>
    <property type="project" value="InterPro"/>
</dbReference>
<dbReference type="InterPro" id="IPR027424">
    <property type="entry name" value="Glucose_Oxidase_domain_2"/>
</dbReference>
<dbReference type="PANTHER" id="PTHR11552:SF218">
    <property type="entry name" value="GLUCOSE-METHANOL-CHOLINE OXIDOREDUCTASE N-TERMINAL DOMAIN-CONTAINING PROTEIN"/>
    <property type="match status" value="1"/>
</dbReference>
<dbReference type="SUPFAM" id="SSF54373">
    <property type="entry name" value="FAD-linked reductases, C-terminal domain"/>
    <property type="match status" value="1"/>
</dbReference>
<dbReference type="PANTHER" id="PTHR11552">
    <property type="entry name" value="GLUCOSE-METHANOL-CHOLINE GMC OXIDOREDUCTASE"/>
    <property type="match status" value="1"/>
</dbReference>
<dbReference type="SUPFAM" id="SSF51905">
    <property type="entry name" value="FAD/NAD(P)-binding domain"/>
    <property type="match status" value="1"/>
</dbReference>
<protein>
    <recommendedName>
        <fullName evidence="13">Glucose-methanol-choline oxidoreductase N-terminal domain-containing protein</fullName>
    </recommendedName>
</protein>
<feature type="active site" description="Proton acceptor" evidence="6">
    <location>
        <position position="608"/>
    </location>
</feature>
<feature type="domain" description="Glucose-methanol-choline oxidoreductase N-terminal" evidence="9">
    <location>
        <begin position="53"/>
        <end position="371"/>
    </location>
</feature>
<feature type="active site" description="Proton donor" evidence="6">
    <location>
        <position position="565"/>
    </location>
</feature>
<comment type="cofactor">
    <cofactor evidence="1 7">
        <name>FAD</name>
        <dbReference type="ChEBI" id="CHEBI:57692"/>
    </cofactor>
</comment>
<evidence type="ECO:0008006" key="13">
    <source>
        <dbReference type="Google" id="ProtNLM"/>
    </source>
</evidence>
<dbReference type="InterPro" id="IPR007867">
    <property type="entry name" value="GMC_OxRtase_C"/>
</dbReference>
<evidence type="ECO:0000259" key="10">
    <source>
        <dbReference type="Pfam" id="PF05199"/>
    </source>
</evidence>
<evidence type="ECO:0000256" key="5">
    <source>
        <dbReference type="ARBA" id="ARBA00023002"/>
    </source>
</evidence>
<dbReference type="OrthoDB" id="269227at2759"/>
<dbReference type="InterPro" id="IPR000172">
    <property type="entry name" value="GMC_OxRdtase_N"/>
</dbReference>
<evidence type="ECO:0000256" key="2">
    <source>
        <dbReference type="ARBA" id="ARBA00010790"/>
    </source>
</evidence>
<reference evidence="11 12" key="1">
    <citation type="submission" date="2017-10" db="EMBL/GenBank/DDBJ databases">
        <title>A novel species of cold-tolerant Malassezia isolated from bats.</title>
        <authorList>
            <person name="Lorch J.M."/>
            <person name="Palmer J.M."/>
            <person name="Vanderwolf K.J."/>
            <person name="Schmidt K.Z."/>
            <person name="Verant M.L."/>
            <person name="Weller T.J."/>
            <person name="Blehert D.S."/>
        </authorList>
    </citation>
    <scope>NUCLEOTIDE SEQUENCE [LARGE SCALE GENOMIC DNA]</scope>
    <source>
        <strain evidence="11 12">NWHC:44797-103</strain>
    </source>
</reference>
<dbReference type="SMR" id="A0A2N1JC25"/>
<keyword evidence="8" id="KW-0732">Signal</keyword>
<dbReference type="Gene3D" id="3.50.50.60">
    <property type="entry name" value="FAD/NAD(P)-binding domain"/>
    <property type="match status" value="1"/>
</dbReference>
<dbReference type="Proteomes" id="UP000232875">
    <property type="component" value="Unassembled WGS sequence"/>
</dbReference>
<evidence type="ECO:0000256" key="7">
    <source>
        <dbReference type="PIRSR" id="PIRSR000137-2"/>
    </source>
</evidence>
<dbReference type="Gene3D" id="3.30.560.10">
    <property type="entry name" value="Glucose Oxidase, domain 3"/>
    <property type="match status" value="1"/>
</dbReference>
<dbReference type="InterPro" id="IPR012132">
    <property type="entry name" value="GMC_OxRdtase"/>
</dbReference>
<dbReference type="EMBL" id="KZ454990">
    <property type="protein sequence ID" value="PKI84082.1"/>
    <property type="molecule type" value="Genomic_DNA"/>
</dbReference>
<evidence type="ECO:0000313" key="11">
    <source>
        <dbReference type="EMBL" id="PKI84082.1"/>
    </source>
</evidence>
<evidence type="ECO:0000259" key="9">
    <source>
        <dbReference type="Pfam" id="PF00732"/>
    </source>
</evidence>
<evidence type="ECO:0000313" key="12">
    <source>
        <dbReference type="Proteomes" id="UP000232875"/>
    </source>
</evidence>
<dbReference type="STRING" id="2020962.A0A2N1JC25"/>
<comment type="similarity">
    <text evidence="2">Belongs to the GMC oxidoreductase family.</text>
</comment>
<feature type="domain" description="Glucose-methanol-choline oxidoreductase C-terminal" evidence="10">
    <location>
        <begin position="483"/>
        <end position="617"/>
    </location>
</feature>
<dbReference type="Gene3D" id="4.10.450.10">
    <property type="entry name" value="Glucose Oxidase, domain 2"/>
    <property type="match status" value="1"/>
</dbReference>
<evidence type="ECO:0000256" key="6">
    <source>
        <dbReference type="PIRSR" id="PIRSR000137-1"/>
    </source>
</evidence>
<keyword evidence="5" id="KW-0560">Oxidoreductase</keyword>
<evidence type="ECO:0000256" key="1">
    <source>
        <dbReference type="ARBA" id="ARBA00001974"/>
    </source>
</evidence>
<evidence type="ECO:0000256" key="8">
    <source>
        <dbReference type="SAM" id="SignalP"/>
    </source>
</evidence>
<keyword evidence="4 7" id="KW-0274">FAD</keyword>
<dbReference type="InterPro" id="IPR036188">
    <property type="entry name" value="FAD/NAD-bd_sf"/>
</dbReference>
<evidence type="ECO:0000256" key="4">
    <source>
        <dbReference type="ARBA" id="ARBA00022827"/>
    </source>
</evidence>
<accession>A0A2N1JC25</accession>
<feature type="chain" id="PRO_5014826079" description="Glucose-methanol-choline oxidoreductase N-terminal domain-containing protein" evidence="8">
    <location>
        <begin position="19"/>
        <end position="628"/>
    </location>
</feature>
<name>A0A2N1JC25_9BASI</name>
<keyword evidence="12" id="KW-1185">Reference proteome</keyword>
<dbReference type="Pfam" id="PF05199">
    <property type="entry name" value="GMC_oxred_C"/>
    <property type="match status" value="1"/>
</dbReference>
<evidence type="ECO:0000256" key="3">
    <source>
        <dbReference type="ARBA" id="ARBA00022630"/>
    </source>
</evidence>